<sequence length="292" mass="32071">ALNSAVWSGGSFIYVPKGVKIEKPLQSYFRINTESMGQFERTLIIVDEGADIHYVEGCTAPTYSADSLHSAVVEIYIRKGGRCRYSTIQNWSNNILNLVTKRAVCEDYAHMEWIDGNIGSKITMKYPACVLKGEGAKGTTISIAFAGEGQIQDAGAKMIHLAPNTSSTIISKSLSRNGGNVTYRGIVEHGKNAKGAKSHVECDTIILDNVSKSDTIPYNIVKNDDVTIQHEATVSKVSEEQLFYLMSRGLTEEQATEMIVMGFIEPFAKELPMEYAVELNQLLKLEMNGSIG</sequence>
<evidence type="ECO:0000313" key="4">
    <source>
        <dbReference type="Proteomes" id="UP000487649"/>
    </source>
</evidence>
<dbReference type="EMBL" id="WMQE01000042">
    <property type="protein sequence ID" value="MTK22545.1"/>
    <property type="molecule type" value="Genomic_DNA"/>
</dbReference>
<dbReference type="PANTHER" id="PTHR30508:SF1">
    <property type="entry name" value="UPF0051 PROTEIN ABCI8, CHLOROPLASTIC-RELATED"/>
    <property type="match status" value="1"/>
</dbReference>
<dbReference type="GO" id="GO:0016226">
    <property type="term" value="P:iron-sulfur cluster assembly"/>
    <property type="evidence" value="ECO:0007669"/>
    <property type="project" value="InterPro"/>
</dbReference>
<dbReference type="InterPro" id="IPR000825">
    <property type="entry name" value="SUF_FeS_clus_asmbl_SufBD_core"/>
</dbReference>
<organism evidence="3 4">
    <name type="scientific">Turicibacter sanguinis</name>
    <dbReference type="NCBI Taxonomy" id="154288"/>
    <lineage>
        <taxon>Bacteria</taxon>
        <taxon>Bacillati</taxon>
        <taxon>Bacillota</taxon>
        <taxon>Erysipelotrichia</taxon>
        <taxon>Erysipelotrichales</taxon>
        <taxon>Turicibacteraceae</taxon>
        <taxon>Turicibacter</taxon>
    </lineage>
</organism>
<proteinExistence type="inferred from homology"/>
<dbReference type="SUPFAM" id="SSF101960">
    <property type="entry name" value="Stabilizer of iron transporter SufD"/>
    <property type="match status" value="1"/>
</dbReference>
<evidence type="ECO:0000313" key="3">
    <source>
        <dbReference type="EMBL" id="MTK22545.1"/>
    </source>
</evidence>
<protein>
    <submittedName>
        <fullName evidence="3">Fe-S cluster assembly protein SufB</fullName>
    </submittedName>
</protein>
<dbReference type="NCBIfam" id="TIGR01980">
    <property type="entry name" value="sufB"/>
    <property type="match status" value="1"/>
</dbReference>
<dbReference type="Pfam" id="PF01458">
    <property type="entry name" value="SUFBD_core"/>
    <property type="match status" value="1"/>
</dbReference>
<reference evidence="3 4" key="1">
    <citation type="journal article" date="2019" name="Nat. Med.">
        <title>A library of human gut bacterial isolates paired with longitudinal multiomics data enables mechanistic microbiome research.</title>
        <authorList>
            <person name="Poyet M."/>
            <person name="Groussin M."/>
            <person name="Gibbons S.M."/>
            <person name="Avila-Pacheco J."/>
            <person name="Jiang X."/>
            <person name="Kearney S.M."/>
            <person name="Perrotta A.R."/>
            <person name="Berdy B."/>
            <person name="Zhao S."/>
            <person name="Lieberman T.D."/>
            <person name="Swanson P.K."/>
            <person name="Smith M."/>
            <person name="Roesemann S."/>
            <person name="Alexander J.E."/>
            <person name="Rich S.A."/>
            <person name="Livny J."/>
            <person name="Vlamakis H."/>
            <person name="Clish C."/>
            <person name="Bullock K."/>
            <person name="Deik A."/>
            <person name="Scott J."/>
            <person name="Pierce K.A."/>
            <person name="Xavier R.J."/>
            <person name="Alm E.J."/>
        </authorList>
    </citation>
    <scope>NUCLEOTIDE SEQUENCE [LARGE SCALE GENOMIC DNA]</scope>
    <source>
        <strain evidence="3 4">BIOML-A198</strain>
    </source>
</reference>
<dbReference type="Proteomes" id="UP000487649">
    <property type="component" value="Unassembled WGS sequence"/>
</dbReference>
<dbReference type="InterPro" id="IPR010231">
    <property type="entry name" value="SUF_FeS_clus_asmbl_SufB"/>
</dbReference>
<feature type="non-terminal residue" evidence="3">
    <location>
        <position position="1"/>
    </location>
</feature>
<dbReference type="AlphaFoldDB" id="A0A9X5AQB8"/>
<evidence type="ECO:0000256" key="1">
    <source>
        <dbReference type="ARBA" id="ARBA00043967"/>
    </source>
</evidence>
<comment type="similarity">
    <text evidence="1">Belongs to the iron-sulfur cluster assembly SufBD family.</text>
</comment>
<feature type="domain" description="SUF system FeS cluster assembly SufBD core" evidence="2">
    <location>
        <begin position="29"/>
        <end position="263"/>
    </location>
</feature>
<gene>
    <name evidence="3" type="primary">sufB</name>
    <name evidence="3" type="ORF">GMA92_14100</name>
</gene>
<name>A0A9X5AQB8_9FIRM</name>
<dbReference type="InterPro" id="IPR055346">
    <property type="entry name" value="Fe-S_cluster_assembly_SufBD"/>
</dbReference>
<evidence type="ECO:0000259" key="2">
    <source>
        <dbReference type="Pfam" id="PF01458"/>
    </source>
</evidence>
<dbReference type="InterPro" id="IPR037284">
    <property type="entry name" value="SUF_FeS_clus_asmbl_SufBD_sf"/>
</dbReference>
<accession>A0A9X5AQB8</accession>
<comment type="caution">
    <text evidence="3">The sequence shown here is derived from an EMBL/GenBank/DDBJ whole genome shotgun (WGS) entry which is preliminary data.</text>
</comment>
<dbReference type="PANTHER" id="PTHR30508">
    <property type="entry name" value="FES CLUSTER ASSEMBLY PROTEIN SUF"/>
    <property type="match status" value="1"/>
</dbReference>